<accession>X1A6L8</accession>
<dbReference type="EMBL" id="BART01017445">
    <property type="protein sequence ID" value="GAG77795.1"/>
    <property type="molecule type" value="Genomic_DNA"/>
</dbReference>
<evidence type="ECO:0000313" key="1">
    <source>
        <dbReference type="EMBL" id="GAG77795.1"/>
    </source>
</evidence>
<feature type="non-terminal residue" evidence="1">
    <location>
        <position position="55"/>
    </location>
</feature>
<gene>
    <name evidence="1" type="ORF">S01H4_33203</name>
</gene>
<organism evidence="1">
    <name type="scientific">marine sediment metagenome</name>
    <dbReference type="NCBI Taxonomy" id="412755"/>
    <lineage>
        <taxon>unclassified sequences</taxon>
        <taxon>metagenomes</taxon>
        <taxon>ecological metagenomes</taxon>
    </lineage>
</organism>
<name>X1A6L8_9ZZZZ</name>
<comment type="caution">
    <text evidence="1">The sequence shown here is derived from an EMBL/GenBank/DDBJ whole genome shotgun (WGS) entry which is preliminary data.</text>
</comment>
<proteinExistence type="predicted"/>
<sequence>MNYNQIYQNYIYQCFQNICERELKILLKYINILIVNMNFFEKEEKVEHKKLMKIK</sequence>
<reference evidence="1" key="1">
    <citation type="journal article" date="2014" name="Front. Microbiol.">
        <title>High frequency of phylogenetically diverse reductive dehalogenase-homologous genes in deep subseafloor sedimentary metagenomes.</title>
        <authorList>
            <person name="Kawai M."/>
            <person name="Futagami T."/>
            <person name="Toyoda A."/>
            <person name="Takaki Y."/>
            <person name="Nishi S."/>
            <person name="Hori S."/>
            <person name="Arai W."/>
            <person name="Tsubouchi T."/>
            <person name="Morono Y."/>
            <person name="Uchiyama I."/>
            <person name="Ito T."/>
            <person name="Fujiyama A."/>
            <person name="Inagaki F."/>
            <person name="Takami H."/>
        </authorList>
    </citation>
    <scope>NUCLEOTIDE SEQUENCE</scope>
    <source>
        <strain evidence="1">Expedition CK06-06</strain>
    </source>
</reference>
<protein>
    <submittedName>
        <fullName evidence="1">Uncharacterized protein</fullName>
    </submittedName>
</protein>
<dbReference type="AlphaFoldDB" id="X1A6L8"/>